<reference evidence="3 4" key="1">
    <citation type="submission" date="2019-12" db="EMBL/GenBank/DDBJ databases">
        <authorList>
            <person name="Floudas D."/>
            <person name="Bentzer J."/>
            <person name="Ahren D."/>
            <person name="Johansson T."/>
            <person name="Persson P."/>
            <person name="Tunlid A."/>
        </authorList>
    </citation>
    <scope>NUCLEOTIDE SEQUENCE [LARGE SCALE GENOMIC DNA]</scope>
    <source>
        <strain evidence="3 4">CBS 102.39</strain>
    </source>
</reference>
<dbReference type="Pfam" id="PF24883">
    <property type="entry name" value="NPHP3_N"/>
    <property type="match status" value="1"/>
</dbReference>
<dbReference type="CDD" id="cd00030">
    <property type="entry name" value="C2"/>
    <property type="match status" value="1"/>
</dbReference>
<dbReference type="InterPro" id="IPR035892">
    <property type="entry name" value="C2_domain_sf"/>
</dbReference>
<feature type="domain" description="C2" evidence="2">
    <location>
        <begin position="1"/>
        <end position="105"/>
    </location>
</feature>
<evidence type="ECO:0000313" key="3">
    <source>
        <dbReference type="EMBL" id="KAF4613182.1"/>
    </source>
</evidence>
<dbReference type="InterPro" id="IPR003593">
    <property type="entry name" value="AAA+_ATPase"/>
</dbReference>
<organism evidence="3 4">
    <name type="scientific">Agrocybe pediades</name>
    <dbReference type="NCBI Taxonomy" id="84607"/>
    <lineage>
        <taxon>Eukaryota</taxon>
        <taxon>Fungi</taxon>
        <taxon>Dikarya</taxon>
        <taxon>Basidiomycota</taxon>
        <taxon>Agaricomycotina</taxon>
        <taxon>Agaricomycetes</taxon>
        <taxon>Agaricomycetidae</taxon>
        <taxon>Agaricales</taxon>
        <taxon>Agaricineae</taxon>
        <taxon>Strophariaceae</taxon>
        <taxon>Agrocybe</taxon>
    </lineage>
</organism>
<gene>
    <name evidence="3" type="ORF">D9613_011122</name>
</gene>
<dbReference type="Gene3D" id="3.40.50.300">
    <property type="entry name" value="P-loop containing nucleotide triphosphate hydrolases"/>
    <property type="match status" value="1"/>
</dbReference>
<dbReference type="PROSITE" id="PS50004">
    <property type="entry name" value="C2"/>
    <property type="match status" value="1"/>
</dbReference>
<dbReference type="SMART" id="SM00382">
    <property type="entry name" value="AAA"/>
    <property type="match status" value="1"/>
</dbReference>
<dbReference type="SUPFAM" id="SSF52540">
    <property type="entry name" value="P-loop containing nucleoside triphosphate hydrolases"/>
    <property type="match status" value="1"/>
</dbReference>
<name>A0A8H4VKQ1_9AGAR</name>
<sequence>MARTVDVEVTVKGGREFFNTHSFRKPSYYLLLTLNGEKNRTVRGEKGDKAPKWDQKFLFAADLDSILHIEVLCTHDRVEEGHIIGQADINILNLLITFSDVEIAFHRKDKKSGEMITAGRITLYLKVALSVTFAIQKSKSGLRSLHHLNQMDNVLKIMDTTEGHQLSPTWTRLIMSLDTVASYAEKISELDSRATVAISAVALMVQVLVKQIERDDKVENLGVVMADLYTYIRDGIEMDKIKTYQKILDKVLTQTTECAYFIAEYRKVKFFSQRAVINVVSDADGIIAQFEASFGELKISLILGSSLQTAVVSYRILQTVENIESLIHINNLPYLKNVGWDSGRTGLRGTRQELIDEIVQWASSSGSVDQTSAKHIYVLAGPPGCGKSTVAHTIAAAFHEQKRLAASLFLQGHPGPVNSQTVSSSIIHQLAGYNPAIKVRIAEILKSDPSLTTADVGQQFRHLLVGVINSGVTKDDAALAMIGPTLIILDGLHEIPEKREQDRILTAIADYFLQLPPNFRLLLTSRIGDMVMDVLGLVSQCCDVRHITYDNPRGEVPEKFMTSSLERLASKIPQLKDYYDLGEMRKSLWERSMGVQTWIDTLFRFLFFCSDHDLWLPGVWQTLHQILSSPIPLSKENAMDNLFCAIFSSFPYPTSLVKDLLLFFLSIGPLSLTKAHKHISQRCTKFTKVIGEDHSQGCPILQVMQELGFVIGKGKSGLFAISPLLLDSLMNERRCHGTVFPDRKKDSIEAAAMTIKIMNDEFRLGRWKKMGSDYKSSCSDYSQADLHRSWFTWIFCIESCGVDCMDDRATEFDPLLTALEEFLAGPILGWMYCLAILTGTSPSSKQMQESLLQRLEYWLEHHLSTTSITGAKLRLYLLHQDVCEIRACHFYSISCQKDHSTSETSKEEYIWTFINNDRNEQPMSYVKTASPISYEVDPSVLLNRNSLVLRLTSRQSLHSHPSSVSTFRRWALVTRKLPILSEAIGHAKIKQLTFRVSSWDEALEGSRVDAEAIIIHDLQLGPQCSRDTLVVNEWNKQYHQLRLLNWGQIVASTTTNPDNDDGCWHLGGFSYGKPFQVVWTAKDNGFVSLLAPGDRIGVIIGSKMSDDIQQPYYLVTVEVLYVTEA</sequence>
<comment type="caution">
    <text evidence="3">The sequence shown here is derived from an EMBL/GenBank/DDBJ whole genome shotgun (WGS) entry which is preliminary data.</text>
</comment>
<evidence type="ECO:0000313" key="4">
    <source>
        <dbReference type="Proteomes" id="UP000521872"/>
    </source>
</evidence>
<dbReference type="EMBL" id="JAACJL010000046">
    <property type="protein sequence ID" value="KAF4613182.1"/>
    <property type="molecule type" value="Genomic_DNA"/>
</dbReference>
<keyword evidence="1" id="KW-0677">Repeat</keyword>
<dbReference type="AlphaFoldDB" id="A0A8H4VKQ1"/>
<evidence type="ECO:0000259" key="2">
    <source>
        <dbReference type="PROSITE" id="PS50004"/>
    </source>
</evidence>
<dbReference type="SUPFAM" id="SSF49562">
    <property type="entry name" value="C2 domain (Calcium/lipid-binding domain, CaLB)"/>
    <property type="match status" value="1"/>
</dbReference>
<protein>
    <recommendedName>
        <fullName evidence="2">C2 domain-containing protein</fullName>
    </recommendedName>
</protein>
<dbReference type="InterPro" id="IPR056884">
    <property type="entry name" value="NPHP3-like_N"/>
</dbReference>
<proteinExistence type="predicted"/>
<accession>A0A8H4VKQ1</accession>
<dbReference type="InterPro" id="IPR027417">
    <property type="entry name" value="P-loop_NTPase"/>
</dbReference>
<keyword evidence="4" id="KW-1185">Reference proteome</keyword>
<dbReference type="Gene3D" id="2.60.40.150">
    <property type="entry name" value="C2 domain"/>
    <property type="match status" value="1"/>
</dbReference>
<dbReference type="InterPro" id="IPR000008">
    <property type="entry name" value="C2_dom"/>
</dbReference>
<evidence type="ECO:0000256" key="1">
    <source>
        <dbReference type="ARBA" id="ARBA00022737"/>
    </source>
</evidence>
<dbReference type="Proteomes" id="UP000521872">
    <property type="component" value="Unassembled WGS sequence"/>
</dbReference>